<dbReference type="EC" id="3.4.19.12" evidence="8"/>
<dbReference type="GO" id="GO:0006508">
    <property type="term" value="P:proteolysis"/>
    <property type="evidence" value="ECO:0007669"/>
    <property type="project" value="UniProtKB-KW"/>
</dbReference>
<evidence type="ECO:0000313" key="13">
    <source>
        <dbReference type="Proteomes" id="UP000015104"/>
    </source>
</evidence>
<dbReference type="GO" id="GO:0004843">
    <property type="term" value="F:cysteine-type deubiquitinase activity"/>
    <property type="evidence" value="ECO:0007669"/>
    <property type="project" value="UniProtKB-UniRule"/>
</dbReference>
<dbReference type="KEGG" id="tut:107362978"/>
<sequence length="615" mass="70475">MEIGFGKSFSLKREISSGCRSSILTDNIEFRSYNADESLEKRLDNYGKYTVLTPDQQTKWIVTKKVEAEKIVELNKSIKLQAATNGFVTPSYDAIGPRKVIVYNKKVHLEWKQVNKVGAGLVNLGNTCYMNSVLQCLTYCPPLINYLLYCGDDHHSQCKISSFCMICEFQQHVLRSYNSPNGAIKPSNIHMRLKSIARHFHPNRQEDAHEFLRYVLDHMWKSCTTNFELTHNSVKLDPRSKETTVINEIFGGYHRSQVTCSVCKAKSDTHDYFMDFILDIKEINNLEDAFRKFTQPEILSNDNAYKCPNCKKKVMATKRFTVYKPPNVATIQFKRFDYNRIYGGKITKKIAYPETFNIRPFMSDSKGSPILYKLNAVLVHLGSTSNSGHYYCYIKSSNGLWYLMDDDRVIKVNINQVLDQQAYILFYVRWLGLNNCSADFKKMGLNNNNNNNQQKSNGIMDNIRSITVHPNGNGNAKFTNGGSPQFNSINKLNNSNGNRLSVSGDKPSSTGSSESDTLPGQTRMMKISSNSLVDYDDDSSDDDSDCSNPVQNGFAKIMNPNQFNGAISKKAEKRLRKLKKKNKKKRKRKKYSEELEWIERTKETVEKERRIKNQI</sequence>
<comment type="catalytic activity">
    <reaction evidence="1 8">
        <text>Thiol-dependent hydrolysis of ester, thioester, amide, peptide and isopeptide bonds formed by the C-terminal Gly of ubiquitin (a 76-residue protein attached to proteins as an intracellular targeting signal).</text>
        <dbReference type="EC" id="3.4.19.12"/>
    </reaction>
</comment>
<keyword evidence="6 8" id="KW-0378">Hydrolase</keyword>
<evidence type="ECO:0000256" key="4">
    <source>
        <dbReference type="ARBA" id="ARBA00022670"/>
    </source>
</evidence>
<evidence type="ECO:0000256" key="9">
    <source>
        <dbReference type="SAM" id="Coils"/>
    </source>
</evidence>
<feature type="domain" description="USP" evidence="11">
    <location>
        <begin position="119"/>
        <end position="430"/>
    </location>
</feature>
<feature type="compositionally biased region" description="Polar residues" evidence="10">
    <location>
        <begin position="464"/>
        <end position="486"/>
    </location>
</feature>
<evidence type="ECO:0000256" key="1">
    <source>
        <dbReference type="ARBA" id="ARBA00000707"/>
    </source>
</evidence>
<evidence type="ECO:0000259" key="11">
    <source>
        <dbReference type="PROSITE" id="PS50235"/>
    </source>
</evidence>
<dbReference type="PANTHER" id="PTHR24006">
    <property type="entry name" value="UBIQUITIN CARBOXYL-TERMINAL HYDROLASE"/>
    <property type="match status" value="1"/>
</dbReference>
<dbReference type="GO" id="GO:0042981">
    <property type="term" value="P:regulation of apoptotic process"/>
    <property type="evidence" value="ECO:0007669"/>
    <property type="project" value="TreeGrafter"/>
</dbReference>
<dbReference type="GO" id="GO:0005730">
    <property type="term" value="C:nucleolus"/>
    <property type="evidence" value="ECO:0007669"/>
    <property type="project" value="UniProtKB-SubCell"/>
</dbReference>
<dbReference type="OMA" id="CMICEFQ"/>
<dbReference type="InterPro" id="IPR038765">
    <property type="entry name" value="Papain-like_cys_pep_sf"/>
</dbReference>
<dbReference type="STRING" id="32264.T1KDB8"/>
<evidence type="ECO:0000256" key="5">
    <source>
        <dbReference type="ARBA" id="ARBA00022786"/>
    </source>
</evidence>
<keyword evidence="4 8" id="KW-0645">Protease</keyword>
<keyword evidence="9" id="KW-0175">Coiled coil</keyword>
<evidence type="ECO:0000256" key="2">
    <source>
        <dbReference type="ARBA" id="ARBA00004604"/>
    </source>
</evidence>
<keyword evidence="7 8" id="KW-0788">Thiol protease</keyword>
<dbReference type="AlphaFoldDB" id="T1KDB8"/>
<dbReference type="FunFam" id="3.90.70.10:FF:000119">
    <property type="entry name" value="Ubiquitin specific peptidase 36"/>
    <property type="match status" value="1"/>
</dbReference>
<keyword evidence="5 8" id="KW-0833">Ubl conjugation pathway</keyword>
<dbReference type="HOGENOM" id="CLU_008279_10_5_1"/>
<evidence type="ECO:0000313" key="12">
    <source>
        <dbReference type="EnsemblMetazoa" id="tetur09g02360.1"/>
    </source>
</evidence>
<evidence type="ECO:0000256" key="3">
    <source>
        <dbReference type="ARBA" id="ARBA00009085"/>
    </source>
</evidence>
<feature type="region of interest" description="Disordered" evidence="10">
    <location>
        <begin position="464"/>
        <end position="524"/>
    </location>
</feature>
<proteinExistence type="inferred from homology"/>
<dbReference type="Gene3D" id="3.90.70.10">
    <property type="entry name" value="Cysteine proteinases"/>
    <property type="match status" value="1"/>
</dbReference>
<comment type="subcellular location">
    <subcellularLocation>
        <location evidence="2">Nucleus</location>
        <location evidence="2">Nucleolus</location>
    </subcellularLocation>
</comment>
<dbReference type="GO" id="GO:0005829">
    <property type="term" value="C:cytosol"/>
    <property type="evidence" value="ECO:0007669"/>
    <property type="project" value="TreeGrafter"/>
</dbReference>
<dbReference type="PANTHER" id="PTHR24006:SF758">
    <property type="entry name" value="UBIQUITIN CARBOXYL-TERMINAL HYDROLASE 36"/>
    <property type="match status" value="1"/>
</dbReference>
<dbReference type="eggNOG" id="KOG1865">
    <property type="taxonomic scope" value="Eukaryota"/>
</dbReference>
<dbReference type="PROSITE" id="PS00972">
    <property type="entry name" value="USP_1"/>
    <property type="match status" value="1"/>
</dbReference>
<dbReference type="InterPro" id="IPR001394">
    <property type="entry name" value="Peptidase_C19_UCH"/>
</dbReference>
<reference evidence="13" key="1">
    <citation type="submission" date="2011-08" db="EMBL/GenBank/DDBJ databases">
        <authorList>
            <person name="Rombauts S."/>
        </authorList>
    </citation>
    <scope>NUCLEOTIDE SEQUENCE</scope>
    <source>
        <strain evidence="13">London</strain>
    </source>
</reference>
<feature type="compositionally biased region" description="Polar residues" evidence="10">
    <location>
        <begin position="506"/>
        <end position="520"/>
    </location>
</feature>
<dbReference type="CDD" id="cd02661">
    <property type="entry name" value="Peptidase_C19E"/>
    <property type="match status" value="1"/>
</dbReference>
<dbReference type="SUPFAM" id="SSF54001">
    <property type="entry name" value="Cysteine proteinases"/>
    <property type="match status" value="1"/>
</dbReference>
<dbReference type="PROSITE" id="PS50235">
    <property type="entry name" value="USP_3"/>
    <property type="match status" value="1"/>
</dbReference>
<evidence type="ECO:0000256" key="8">
    <source>
        <dbReference type="RuleBase" id="RU366025"/>
    </source>
</evidence>
<dbReference type="InterPro" id="IPR050164">
    <property type="entry name" value="Peptidase_C19"/>
</dbReference>
<feature type="coiled-coil region" evidence="9">
    <location>
        <begin position="568"/>
        <end position="608"/>
    </location>
</feature>
<dbReference type="OrthoDB" id="420187at2759"/>
<reference evidence="12" key="2">
    <citation type="submission" date="2015-06" db="UniProtKB">
        <authorList>
            <consortium name="EnsemblMetazoa"/>
        </authorList>
    </citation>
    <scope>IDENTIFICATION</scope>
</reference>
<name>T1KDB8_TETUR</name>
<dbReference type="InterPro" id="IPR018200">
    <property type="entry name" value="USP_CS"/>
</dbReference>
<dbReference type="InterPro" id="IPR028889">
    <property type="entry name" value="USP"/>
</dbReference>
<organism evidence="12 13">
    <name type="scientific">Tetranychus urticae</name>
    <name type="common">Two-spotted spider mite</name>
    <dbReference type="NCBI Taxonomy" id="32264"/>
    <lineage>
        <taxon>Eukaryota</taxon>
        <taxon>Metazoa</taxon>
        <taxon>Ecdysozoa</taxon>
        <taxon>Arthropoda</taxon>
        <taxon>Chelicerata</taxon>
        <taxon>Arachnida</taxon>
        <taxon>Acari</taxon>
        <taxon>Acariformes</taxon>
        <taxon>Trombidiformes</taxon>
        <taxon>Prostigmata</taxon>
        <taxon>Eleutherengona</taxon>
        <taxon>Raphignathae</taxon>
        <taxon>Tetranychoidea</taxon>
        <taxon>Tetranychidae</taxon>
        <taxon>Tetranychus</taxon>
    </lineage>
</organism>
<dbReference type="EMBL" id="CAEY01002011">
    <property type="status" value="NOT_ANNOTATED_CDS"/>
    <property type="molecule type" value="Genomic_DNA"/>
</dbReference>
<evidence type="ECO:0000256" key="6">
    <source>
        <dbReference type="ARBA" id="ARBA00022801"/>
    </source>
</evidence>
<keyword evidence="13" id="KW-1185">Reference proteome</keyword>
<dbReference type="Pfam" id="PF00443">
    <property type="entry name" value="UCH"/>
    <property type="match status" value="1"/>
</dbReference>
<protein>
    <recommendedName>
        <fullName evidence="8">Ubiquitin carboxyl-terminal hydrolase</fullName>
        <ecNumber evidence="8">3.4.19.12</ecNumber>
    </recommendedName>
</protein>
<dbReference type="PROSITE" id="PS00973">
    <property type="entry name" value="USP_2"/>
    <property type="match status" value="1"/>
</dbReference>
<evidence type="ECO:0000256" key="10">
    <source>
        <dbReference type="SAM" id="MobiDB-lite"/>
    </source>
</evidence>
<dbReference type="GO" id="GO:0016579">
    <property type="term" value="P:protein deubiquitination"/>
    <property type="evidence" value="ECO:0007669"/>
    <property type="project" value="InterPro"/>
</dbReference>
<comment type="similarity">
    <text evidence="3 8">Belongs to the peptidase C19 family.</text>
</comment>
<accession>T1KDB8</accession>
<feature type="compositionally biased region" description="Low complexity" evidence="10">
    <location>
        <begin position="487"/>
        <end position="501"/>
    </location>
</feature>
<gene>
    <name evidence="12" type="primary">107362978</name>
</gene>
<evidence type="ECO:0000256" key="7">
    <source>
        <dbReference type="ARBA" id="ARBA00022807"/>
    </source>
</evidence>
<dbReference type="EnsemblMetazoa" id="tetur09g02360.1">
    <property type="protein sequence ID" value="tetur09g02360.1"/>
    <property type="gene ID" value="tetur09g02360"/>
</dbReference>
<dbReference type="Proteomes" id="UP000015104">
    <property type="component" value="Unassembled WGS sequence"/>
</dbReference>